<comment type="caution">
    <text evidence="4">The sequence shown here is derived from an EMBL/GenBank/DDBJ whole genome shotgun (WGS) entry which is preliminary data.</text>
</comment>
<sequence length="268" mass="29168">MNQEQKKRPGPKKRKRGPAVAAVLCFVAAIAIVGTYTFKDYKQAQKEQLQAKMEQEKKEAGTDKIVNEPEKSAEEKGEGNTPLDNVPNTEKPDNNDENTGAGESTSDNENDSDGTTAGETQTTGSRAISGFDGKSELLWPVDGSILMNYSMDKTVYFKTLDQYKYNPAVIFSAEVGDQVIAATTGVVKSIDKTAQTGTTVTVDIGNGYELIYGQLKEVPVKTGQSVTAKTTLGYVSEPTKYYSAEGSNVYFEMRKNGQPVNPIEFLVE</sequence>
<dbReference type="EMBL" id="JACOOY010000006">
    <property type="protein sequence ID" value="MBC5664881.1"/>
    <property type="molecule type" value="Genomic_DNA"/>
</dbReference>
<dbReference type="InterPro" id="IPR016047">
    <property type="entry name" value="M23ase_b-sheet_dom"/>
</dbReference>
<dbReference type="CDD" id="cd12797">
    <property type="entry name" value="M23_peptidase"/>
    <property type="match status" value="1"/>
</dbReference>
<protein>
    <submittedName>
        <fullName evidence="4">Peptidoglycan DD-metalloendopeptidase family protein</fullName>
    </submittedName>
</protein>
<keyword evidence="2" id="KW-0472">Membrane</keyword>
<dbReference type="PANTHER" id="PTHR21666">
    <property type="entry name" value="PEPTIDASE-RELATED"/>
    <property type="match status" value="1"/>
</dbReference>
<feature type="region of interest" description="Disordered" evidence="1">
    <location>
        <begin position="45"/>
        <end position="129"/>
    </location>
</feature>
<evidence type="ECO:0000313" key="4">
    <source>
        <dbReference type="EMBL" id="MBC5664881.1"/>
    </source>
</evidence>
<feature type="domain" description="M23ase beta-sheet core" evidence="3">
    <location>
        <begin position="167"/>
        <end position="262"/>
    </location>
</feature>
<accession>A0ABR7EU60</accession>
<dbReference type="Proteomes" id="UP000647235">
    <property type="component" value="Unassembled WGS sequence"/>
</dbReference>
<evidence type="ECO:0000256" key="2">
    <source>
        <dbReference type="SAM" id="Phobius"/>
    </source>
</evidence>
<gene>
    <name evidence="4" type="ORF">H8S07_06270</name>
</gene>
<evidence type="ECO:0000256" key="1">
    <source>
        <dbReference type="SAM" id="MobiDB-lite"/>
    </source>
</evidence>
<dbReference type="RefSeq" id="WP_186855676.1">
    <property type="nucleotide sequence ID" value="NZ_JACOOY010000006.1"/>
</dbReference>
<evidence type="ECO:0000313" key="5">
    <source>
        <dbReference type="Proteomes" id="UP000647235"/>
    </source>
</evidence>
<feature type="compositionally biased region" description="Basic and acidic residues" evidence="1">
    <location>
        <begin position="53"/>
        <end position="78"/>
    </location>
</feature>
<feature type="compositionally biased region" description="Polar residues" evidence="1">
    <location>
        <begin position="113"/>
        <end position="126"/>
    </location>
</feature>
<feature type="compositionally biased region" description="Basic residues" evidence="1">
    <location>
        <begin position="8"/>
        <end position="17"/>
    </location>
</feature>
<feature type="region of interest" description="Disordered" evidence="1">
    <location>
        <begin position="1"/>
        <end position="20"/>
    </location>
</feature>
<keyword evidence="2" id="KW-1133">Transmembrane helix</keyword>
<reference evidence="4 5" key="1">
    <citation type="submission" date="2020-08" db="EMBL/GenBank/DDBJ databases">
        <title>Genome public.</title>
        <authorList>
            <person name="Liu C."/>
            <person name="Sun Q."/>
        </authorList>
    </citation>
    <scope>NUCLEOTIDE SEQUENCE [LARGE SCALE GENOMIC DNA]</scope>
    <source>
        <strain evidence="4 5">NSJ-36</strain>
    </source>
</reference>
<keyword evidence="5" id="KW-1185">Reference proteome</keyword>
<dbReference type="PANTHER" id="PTHR21666:SF270">
    <property type="entry name" value="MUREIN HYDROLASE ACTIVATOR ENVC"/>
    <property type="match status" value="1"/>
</dbReference>
<keyword evidence="2" id="KW-0812">Transmembrane</keyword>
<dbReference type="Gene3D" id="2.70.70.10">
    <property type="entry name" value="Glucose Permease (Domain IIA)"/>
    <property type="match status" value="1"/>
</dbReference>
<evidence type="ECO:0000259" key="3">
    <source>
        <dbReference type="Pfam" id="PF01551"/>
    </source>
</evidence>
<feature type="transmembrane region" description="Helical" evidence="2">
    <location>
        <begin position="20"/>
        <end position="38"/>
    </location>
</feature>
<name>A0ABR7EU60_9FIRM</name>
<dbReference type="InterPro" id="IPR050570">
    <property type="entry name" value="Cell_wall_metabolism_enzyme"/>
</dbReference>
<dbReference type="Pfam" id="PF01551">
    <property type="entry name" value="Peptidase_M23"/>
    <property type="match status" value="1"/>
</dbReference>
<dbReference type="InterPro" id="IPR011055">
    <property type="entry name" value="Dup_hybrid_motif"/>
</dbReference>
<organism evidence="4 5">
    <name type="scientific">Dorea hominis</name>
    <dbReference type="NCBI Taxonomy" id="2763040"/>
    <lineage>
        <taxon>Bacteria</taxon>
        <taxon>Bacillati</taxon>
        <taxon>Bacillota</taxon>
        <taxon>Clostridia</taxon>
        <taxon>Lachnospirales</taxon>
        <taxon>Lachnospiraceae</taxon>
        <taxon>Dorea</taxon>
    </lineage>
</organism>
<proteinExistence type="predicted"/>
<dbReference type="SUPFAM" id="SSF51261">
    <property type="entry name" value="Duplicated hybrid motif"/>
    <property type="match status" value="1"/>
</dbReference>